<evidence type="ECO:0000313" key="1">
    <source>
        <dbReference type="EMBL" id="CAJ2666593.1"/>
    </source>
</evidence>
<organism evidence="1 2">
    <name type="scientific">Trifolium pratense</name>
    <name type="common">Red clover</name>
    <dbReference type="NCBI Taxonomy" id="57577"/>
    <lineage>
        <taxon>Eukaryota</taxon>
        <taxon>Viridiplantae</taxon>
        <taxon>Streptophyta</taxon>
        <taxon>Embryophyta</taxon>
        <taxon>Tracheophyta</taxon>
        <taxon>Spermatophyta</taxon>
        <taxon>Magnoliopsida</taxon>
        <taxon>eudicotyledons</taxon>
        <taxon>Gunneridae</taxon>
        <taxon>Pentapetalae</taxon>
        <taxon>rosids</taxon>
        <taxon>fabids</taxon>
        <taxon>Fabales</taxon>
        <taxon>Fabaceae</taxon>
        <taxon>Papilionoideae</taxon>
        <taxon>50 kb inversion clade</taxon>
        <taxon>NPAAA clade</taxon>
        <taxon>Hologalegina</taxon>
        <taxon>IRL clade</taxon>
        <taxon>Trifolieae</taxon>
        <taxon>Trifolium</taxon>
    </lineage>
</organism>
<sequence>MFEMDCKMVDDDVNSIKITNSEYDLIMEDCRTSLLSYYNSFVAVFTKRQTDKQTTALMQIYLMLLTIFLM</sequence>
<proteinExistence type="predicted"/>
<name>A0ACB0LD83_TRIPR</name>
<evidence type="ECO:0000313" key="2">
    <source>
        <dbReference type="Proteomes" id="UP001177021"/>
    </source>
</evidence>
<protein>
    <submittedName>
        <fullName evidence="1">Uncharacterized protein</fullName>
    </submittedName>
</protein>
<dbReference type="Proteomes" id="UP001177021">
    <property type="component" value="Unassembled WGS sequence"/>
</dbReference>
<accession>A0ACB0LD83</accession>
<comment type="caution">
    <text evidence="1">The sequence shown here is derived from an EMBL/GenBank/DDBJ whole genome shotgun (WGS) entry which is preliminary data.</text>
</comment>
<reference evidence="1" key="1">
    <citation type="submission" date="2023-10" db="EMBL/GenBank/DDBJ databases">
        <authorList>
            <person name="Rodriguez Cubillos JULIANA M."/>
            <person name="De Vega J."/>
        </authorList>
    </citation>
    <scope>NUCLEOTIDE SEQUENCE</scope>
</reference>
<dbReference type="EMBL" id="CASHSV030000513">
    <property type="protein sequence ID" value="CAJ2666593.1"/>
    <property type="molecule type" value="Genomic_DNA"/>
</dbReference>
<keyword evidence="2" id="KW-1185">Reference proteome</keyword>
<gene>
    <name evidence="1" type="ORF">MILVUS5_LOCUS31367</name>
</gene>